<dbReference type="Proteomes" id="UP000198680">
    <property type="component" value="Unassembled WGS sequence"/>
</dbReference>
<name>A0A1G9LUL6_9ACTN</name>
<protein>
    <submittedName>
        <fullName evidence="1">Uncharacterized protein</fullName>
    </submittedName>
</protein>
<evidence type="ECO:0000313" key="2">
    <source>
        <dbReference type="Proteomes" id="UP000198680"/>
    </source>
</evidence>
<dbReference type="EMBL" id="FNHE01000001">
    <property type="protein sequence ID" value="SDL65646.1"/>
    <property type="molecule type" value="Genomic_DNA"/>
</dbReference>
<organism evidence="1 2">
    <name type="scientific">Geodermatophilus siccatus</name>
    <dbReference type="NCBI Taxonomy" id="1137991"/>
    <lineage>
        <taxon>Bacteria</taxon>
        <taxon>Bacillati</taxon>
        <taxon>Actinomycetota</taxon>
        <taxon>Actinomycetes</taxon>
        <taxon>Geodermatophilales</taxon>
        <taxon>Geodermatophilaceae</taxon>
        <taxon>Geodermatophilus</taxon>
    </lineage>
</organism>
<accession>A0A1G9LUL6</accession>
<evidence type="ECO:0000313" key="1">
    <source>
        <dbReference type="EMBL" id="SDL65646.1"/>
    </source>
</evidence>
<gene>
    <name evidence="1" type="ORF">SAMN05660642_00600</name>
</gene>
<keyword evidence="2" id="KW-1185">Reference proteome</keyword>
<sequence>MHLAYVFTHAPGASIGRDDYVKGLQQFHDALAAAPPNGFLASWVWHVPEAGPVGSFEDWYLVEDWAALGALNAAAVTGSRKAPHDAVAPLAGAGAGGIYALAYGYPASDAGYRLRIDKPAGVPYSSFEADLLDLVGSWATVWKRQMVLGPDREYLVDAPSRPGRTLLGQPLTVAELRSVRSARTA</sequence>
<proteinExistence type="predicted"/>
<reference evidence="2" key="1">
    <citation type="submission" date="2016-10" db="EMBL/GenBank/DDBJ databases">
        <authorList>
            <person name="Varghese N."/>
            <person name="Submissions S."/>
        </authorList>
    </citation>
    <scope>NUCLEOTIDE SEQUENCE [LARGE SCALE GENOMIC DNA]</scope>
    <source>
        <strain evidence="2">DSM 45419</strain>
    </source>
</reference>
<dbReference type="AlphaFoldDB" id="A0A1G9LUL6"/>